<accession>A0A2T2WE77</accession>
<evidence type="ECO:0000256" key="1">
    <source>
        <dbReference type="SAM" id="Phobius"/>
    </source>
</evidence>
<keyword evidence="1" id="KW-0472">Membrane</keyword>
<protein>
    <recommendedName>
        <fullName evidence="4">Vitamin K epoxide reductase</fullName>
    </recommendedName>
</protein>
<evidence type="ECO:0008006" key="4">
    <source>
        <dbReference type="Google" id="ProtNLM"/>
    </source>
</evidence>
<name>A0A2T2WE77_SULTH</name>
<proteinExistence type="predicted"/>
<comment type="caution">
    <text evidence="2">The sequence shown here is derived from an EMBL/GenBank/DDBJ whole genome shotgun (WGS) entry which is preliminary data.</text>
</comment>
<organism evidence="2 3">
    <name type="scientific">Sulfobacillus thermosulfidooxidans</name>
    <dbReference type="NCBI Taxonomy" id="28034"/>
    <lineage>
        <taxon>Bacteria</taxon>
        <taxon>Bacillati</taxon>
        <taxon>Bacillota</taxon>
        <taxon>Clostridia</taxon>
        <taxon>Eubacteriales</taxon>
        <taxon>Clostridiales Family XVII. Incertae Sedis</taxon>
        <taxon>Sulfobacillus</taxon>
    </lineage>
</organism>
<evidence type="ECO:0000313" key="2">
    <source>
        <dbReference type="EMBL" id="PSR20533.1"/>
    </source>
</evidence>
<dbReference type="AlphaFoldDB" id="A0A2T2WE77"/>
<reference evidence="2 3" key="1">
    <citation type="journal article" date="2014" name="BMC Genomics">
        <title>Comparison of environmental and isolate Sulfobacillus genomes reveals diverse carbon, sulfur, nitrogen, and hydrogen metabolisms.</title>
        <authorList>
            <person name="Justice N.B."/>
            <person name="Norman A."/>
            <person name="Brown C.T."/>
            <person name="Singh A."/>
            <person name="Thomas B.C."/>
            <person name="Banfield J.F."/>
        </authorList>
    </citation>
    <scope>NUCLEOTIDE SEQUENCE [LARGE SCALE GENOMIC DNA]</scope>
    <source>
        <strain evidence="2">AMDSBA5</strain>
    </source>
</reference>
<feature type="transmembrane region" description="Helical" evidence="1">
    <location>
        <begin position="28"/>
        <end position="52"/>
    </location>
</feature>
<keyword evidence="1" id="KW-0812">Transmembrane</keyword>
<keyword evidence="1" id="KW-1133">Transmembrane helix</keyword>
<gene>
    <name evidence="2" type="ORF">C7B47_17960</name>
</gene>
<evidence type="ECO:0000313" key="3">
    <source>
        <dbReference type="Proteomes" id="UP000242705"/>
    </source>
</evidence>
<dbReference type="Proteomes" id="UP000242705">
    <property type="component" value="Unassembled WGS sequence"/>
</dbReference>
<sequence length="61" mass="6663">PLWHLPGWRRLWIGLGSGGVLWGLGHEWALGLICLWCTAAQGLILLSGWLTARMVPSRAAS</sequence>
<feature type="non-terminal residue" evidence="2">
    <location>
        <position position="1"/>
    </location>
</feature>
<dbReference type="EMBL" id="PXYX01000143">
    <property type="protein sequence ID" value="PSR20533.1"/>
    <property type="molecule type" value="Genomic_DNA"/>
</dbReference>